<dbReference type="AlphaFoldDB" id="A0A2S6IT37"/>
<accession>A0A2S6IT37</accession>
<keyword evidence="2" id="KW-1185">Reference proteome</keyword>
<gene>
    <name evidence="1" type="ORF">CLV92_104238</name>
</gene>
<proteinExistence type="predicted"/>
<dbReference type="RefSeq" id="WP_158257167.1">
    <property type="nucleotide sequence ID" value="NZ_PTJD01000004.1"/>
</dbReference>
<name>A0A2S6IT37_9ACTN</name>
<sequence length="49" mass="4858">MRRGAHRTRRSPAAVAGIALLLLALLAGAAAAVVVLAGDALAAGLQLLR</sequence>
<reference evidence="1 2" key="1">
    <citation type="submission" date="2018-02" db="EMBL/GenBank/DDBJ databases">
        <title>Genomic Encyclopedia of Archaeal and Bacterial Type Strains, Phase II (KMG-II): from individual species to whole genera.</title>
        <authorList>
            <person name="Goeker M."/>
        </authorList>
    </citation>
    <scope>NUCLEOTIDE SEQUENCE [LARGE SCALE GENOMIC DNA]</scope>
    <source>
        <strain evidence="1 2">DSM 22857</strain>
    </source>
</reference>
<dbReference type="EMBL" id="PTJD01000004">
    <property type="protein sequence ID" value="PPK97417.1"/>
    <property type="molecule type" value="Genomic_DNA"/>
</dbReference>
<organism evidence="1 2">
    <name type="scientific">Kineococcus xinjiangensis</name>
    <dbReference type="NCBI Taxonomy" id="512762"/>
    <lineage>
        <taxon>Bacteria</taxon>
        <taxon>Bacillati</taxon>
        <taxon>Actinomycetota</taxon>
        <taxon>Actinomycetes</taxon>
        <taxon>Kineosporiales</taxon>
        <taxon>Kineosporiaceae</taxon>
        <taxon>Kineococcus</taxon>
    </lineage>
</organism>
<evidence type="ECO:0000313" key="1">
    <source>
        <dbReference type="EMBL" id="PPK97417.1"/>
    </source>
</evidence>
<evidence type="ECO:0000313" key="2">
    <source>
        <dbReference type="Proteomes" id="UP000239485"/>
    </source>
</evidence>
<dbReference type="Proteomes" id="UP000239485">
    <property type="component" value="Unassembled WGS sequence"/>
</dbReference>
<comment type="caution">
    <text evidence="1">The sequence shown here is derived from an EMBL/GenBank/DDBJ whole genome shotgun (WGS) entry which is preliminary data.</text>
</comment>
<protein>
    <submittedName>
        <fullName evidence="1">Uncharacterized protein</fullName>
    </submittedName>
</protein>